<evidence type="ECO:0000313" key="2">
    <source>
        <dbReference type="Proteomes" id="UP000015102"/>
    </source>
</evidence>
<keyword evidence="2" id="KW-1185">Reference proteome</keyword>
<organism evidence="1 2">
    <name type="scientific">Megaselia scalaris</name>
    <name type="common">Humpbacked fly</name>
    <name type="synonym">Phora scalaris</name>
    <dbReference type="NCBI Taxonomy" id="36166"/>
    <lineage>
        <taxon>Eukaryota</taxon>
        <taxon>Metazoa</taxon>
        <taxon>Ecdysozoa</taxon>
        <taxon>Arthropoda</taxon>
        <taxon>Hexapoda</taxon>
        <taxon>Insecta</taxon>
        <taxon>Pterygota</taxon>
        <taxon>Neoptera</taxon>
        <taxon>Endopterygota</taxon>
        <taxon>Diptera</taxon>
        <taxon>Brachycera</taxon>
        <taxon>Muscomorpha</taxon>
        <taxon>Platypezoidea</taxon>
        <taxon>Phoridae</taxon>
        <taxon>Megaseliini</taxon>
        <taxon>Megaselia</taxon>
    </lineage>
</organism>
<name>T1H1M2_MEGSC</name>
<dbReference type="AlphaFoldDB" id="T1H1M2"/>
<reference evidence="1" key="2">
    <citation type="submission" date="2015-06" db="UniProtKB">
        <authorList>
            <consortium name="EnsemblMetazoa"/>
        </authorList>
    </citation>
    <scope>IDENTIFICATION</scope>
</reference>
<dbReference type="HOGENOM" id="CLU_1798645_0_0_1"/>
<reference evidence="2" key="1">
    <citation type="submission" date="2013-02" db="EMBL/GenBank/DDBJ databases">
        <authorList>
            <person name="Hughes D."/>
        </authorList>
    </citation>
    <scope>NUCLEOTIDE SEQUENCE</scope>
    <source>
        <strain>Durham</strain>
        <strain evidence="2">NC isolate 2 -- Noor lab</strain>
    </source>
</reference>
<dbReference type="EnsemblMetazoa" id="MESCA010086-RA">
    <property type="protein sequence ID" value="MESCA010086-PA"/>
    <property type="gene ID" value="MESCA010086"/>
</dbReference>
<protein>
    <submittedName>
        <fullName evidence="1">Uncharacterized protein</fullName>
    </submittedName>
</protein>
<dbReference type="EMBL" id="CAQQ02073360">
    <property type="status" value="NOT_ANNOTATED_CDS"/>
    <property type="molecule type" value="Genomic_DNA"/>
</dbReference>
<evidence type="ECO:0000313" key="1">
    <source>
        <dbReference type="EnsemblMetazoa" id="MESCA010086-PA"/>
    </source>
</evidence>
<dbReference type="Proteomes" id="UP000015102">
    <property type="component" value="Unassembled WGS sequence"/>
</dbReference>
<proteinExistence type="predicted"/>
<sequence>MPQRLFFRVIFLISERKIINNFKMPQRLFFRVIFLISIFSIDLSSSTEEGIYNFLFTNEPNTTEQSIVKTLYANSKISVVSESISRFKNVYKITDNVNLLSSRLQIRRSSKRDTSTMETLRTSLLSYGRSTTRNHGSHTVEAIR</sequence>
<accession>T1H1M2</accession>